<dbReference type="InterPro" id="IPR036047">
    <property type="entry name" value="F-box-like_dom_sf"/>
</dbReference>
<dbReference type="InterPro" id="IPR001810">
    <property type="entry name" value="F-box_dom"/>
</dbReference>
<evidence type="ECO:0000259" key="1">
    <source>
        <dbReference type="PROSITE" id="PS50181"/>
    </source>
</evidence>
<organism evidence="2 3">
    <name type="scientific">Exophiala mesophila</name>
    <name type="common">Black yeast-like fungus</name>
    <dbReference type="NCBI Taxonomy" id="212818"/>
    <lineage>
        <taxon>Eukaryota</taxon>
        <taxon>Fungi</taxon>
        <taxon>Dikarya</taxon>
        <taxon>Ascomycota</taxon>
        <taxon>Pezizomycotina</taxon>
        <taxon>Eurotiomycetes</taxon>
        <taxon>Chaetothyriomycetidae</taxon>
        <taxon>Chaetothyriales</taxon>
        <taxon>Herpotrichiellaceae</taxon>
        <taxon>Exophiala</taxon>
    </lineage>
</organism>
<keyword evidence="3" id="KW-1185">Reference proteome</keyword>
<dbReference type="InterPro" id="IPR036322">
    <property type="entry name" value="WD40_repeat_dom_sf"/>
</dbReference>
<dbReference type="GeneID" id="27319747"/>
<name>A0A0D1ZW33_EXOME</name>
<dbReference type="SUPFAM" id="SSF81383">
    <property type="entry name" value="F-box domain"/>
    <property type="match status" value="1"/>
</dbReference>
<proteinExistence type="predicted"/>
<dbReference type="SMART" id="SM00256">
    <property type="entry name" value="FBOX"/>
    <property type="match status" value="1"/>
</dbReference>
<dbReference type="OMA" id="IDSYESW"/>
<gene>
    <name evidence="2" type="ORF">PV10_01902</name>
</gene>
<reference evidence="2 3" key="1">
    <citation type="submission" date="2015-01" db="EMBL/GenBank/DDBJ databases">
        <title>The Genome Sequence of Exophiala mesophila CBS40295.</title>
        <authorList>
            <consortium name="The Broad Institute Genomics Platform"/>
            <person name="Cuomo C."/>
            <person name="de Hoog S."/>
            <person name="Gorbushina A."/>
            <person name="Stielow B."/>
            <person name="Teixiera M."/>
            <person name="Abouelleil A."/>
            <person name="Chapman S.B."/>
            <person name="Priest M."/>
            <person name="Young S.K."/>
            <person name="Wortman J."/>
            <person name="Nusbaum C."/>
            <person name="Birren B."/>
        </authorList>
    </citation>
    <scope>NUCLEOTIDE SEQUENCE [LARGE SCALE GENOMIC DNA]</scope>
    <source>
        <strain evidence="2 3">CBS 40295</strain>
    </source>
</reference>
<dbReference type="CDD" id="cd09917">
    <property type="entry name" value="F-box_SF"/>
    <property type="match status" value="1"/>
</dbReference>
<dbReference type="HOGENOM" id="CLU_018631_0_0_1"/>
<dbReference type="Pfam" id="PF12937">
    <property type="entry name" value="F-box-like"/>
    <property type="match status" value="1"/>
</dbReference>
<dbReference type="RefSeq" id="XP_016229808.1">
    <property type="nucleotide sequence ID" value="XM_016366159.1"/>
</dbReference>
<protein>
    <recommendedName>
        <fullName evidence="1">F-box domain-containing protein</fullName>
    </recommendedName>
</protein>
<dbReference type="OrthoDB" id="1259151at2759"/>
<dbReference type="Gene3D" id="2.130.10.10">
    <property type="entry name" value="YVTN repeat-like/Quinoprotein amine dehydrogenase"/>
    <property type="match status" value="1"/>
</dbReference>
<dbReference type="SUPFAM" id="SSF50978">
    <property type="entry name" value="WD40 repeat-like"/>
    <property type="match status" value="1"/>
</dbReference>
<dbReference type="AlphaFoldDB" id="A0A0D1ZW33"/>
<dbReference type="EMBL" id="KN847520">
    <property type="protein sequence ID" value="KIV98234.1"/>
    <property type="molecule type" value="Genomic_DNA"/>
</dbReference>
<dbReference type="InterPro" id="IPR015943">
    <property type="entry name" value="WD40/YVTN_repeat-like_dom_sf"/>
</dbReference>
<dbReference type="VEuPathDB" id="FungiDB:PV10_01902"/>
<sequence length="606" mass="68006">MLNELPLEVLQQIAGCLPTASSITNLSQVSRQFHAIVADNDQTIFRDFVRNEFPSIRTPPLWRDAARVLTSRSRAWDRKAFVAKECHPPSDPAEWQTIPGMDHTAWTTGYHPVIDSYETWQGGSWSSGKEVLAWGAAGRLRVRTIADGVTTWTSSKLSEDDRQDLDIMDVRLLRPSQHDNRAGETILLRTADGETKKLETSSKVNDFHQSANYNFGRSRPTGMDVNSSHDPLLALCDNDSFRLYPVHSSDQNISPLETFALHGNSEVVERTRCVKFLSETSLAIASQYLQGLSRAPLRVYDINNSHGCRTPLTETLTSNDSDIVGRHNANVVVPLDDVASISGQPGRLILSGWTDGISRLHDMRTPSKAVAKYVDVVDDGQIMSLLPIGHERFVAGGHQNGCLKTFDLRLTGARPYSHKIFQPTQSQQKCLETVQFYDPATCDWTKGQTYRGINIFVNPWVNMSMGLRVWDPLPTKPSHRSVRYRGALYSLSSPSPSSPTIYVGMSNHVLQLDSISTDDEHGGLSKLHKSVGQNDPQKQRTMEFSCYERPRNGHSSTDPVLLRKQIPLHGPRNDGSDTQGLHEEGWDERWRLETQRRPRGTARTWM</sequence>
<evidence type="ECO:0000313" key="3">
    <source>
        <dbReference type="Proteomes" id="UP000054302"/>
    </source>
</evidence>
<dbReference type="PROSITE" id="PS50181">
    <property type="entry name" value="FBOX"/>
    <property type="match status" value="1"/>
</dbReference>
<dbReference type="STRING" id="212818.A0A0D1ZW33"/>
<evidence type="ECO:0000313" key="2">
    <source>
        <dbReference type="EMBL" id="KIV98234.1"/>
    </source>
</evidence>
<dbReference type="Proteomes" id="UP000054302">
    <property type="component" value="Unassembled WGS sequence"/>
</dbReference>
<accession>A0A0D1ZW33</accession>
<feature type="domain" description="F-box" evidence="1">
    <location>
        <begin position="1"/>
        <end position="48"/>
    </location>
</feature>